<comment type="caution">
    <text evidence="4">The sequence shown here is derived from an EMBL/GenBank/DDBJ whole genome shotgun (WGS) entry which is preliminary data.</text>
</comment>
<dbReference type="PANTHER" id="PTHR24320:SF283">
    <property type="entry name" value="RETINOL DEHYDROGENASE 11"/>
    <property type="match status" value="1"/>
</dbReference>
<proteinExistence type="inferred from homology"/>
<dbReference type="InterPro" id="IPR036291">
    <property type="entry name" value="NAD(P)-bd_dom_sf"/>
</dbReference>
<evidence type="ECO:0000256" key="1">
    <source>
        <dbReference type="ARBA" id="ARBA00006484"/>
    </source>
</evidence>
<dbReference type="PRINTS" id="PR00080">
    <property type="entry name" value="SDRFAMILY"/>
</dbReference>
<evidence type="ECO:0000256" key="2">
    <source>
        <dbReference type="ARBA" id="ARBA00023002"/>
    </source>
</evidence>
<keyword evidence="2" id="KW-0560">Oxidoreductase</keyword>
<dbReference type="SUPFAM" id="SSF51735">
    <property type="entry name" value="NAD(P)-binding Rossmann-fold domains"/>
    <property type="match status" value="1"/>
</dbReference>
<comment type="similarity">
    <text evidence="1 3">Belongs to the short-chain dehydrogenases/reductases (SDR) family.</text>
</comment>
<dbReference type="PANTHER" id="PTHR24320">
    <property type="entry name" value="RETINOL DEHYDROGENASE"/>
    <property type="match status" value="1"/>
</dbReference>
<dbReference type="EMBL" id="JAVFKD010000004">
    <property type="protein sequence ID" value="KAK5995750.1"/>
    <property type="molecule type" value="Genomic_DNA"/>
</dbReference>
<organism evidence="4 5">
    <name type="scientific">Cladobotryum mycophilum</name>
    <dbReference type="NCBI Taxonomy" id="491253"/>
    <lineage>
        <taxon>Eukaryota</taxon>
        <taxon>Fungi</taxon>
        <taxon>Dikarya</taxon>
        <taxon>Ascomycota</taxon>
        <taxon>Pezizomycotina</taxon>
        <taxon>Sordariomycetes</taxon>
        <taxon>Hypocreomycetidae</taxon>
        <taxon>Hypocreales</taxon>
        <taxon>Hypocreaceae</taxon>
        <taxon>Cladobotryum</taxon>
    </lineage>
</organism>
<dbReference type="InterPro" id="IPR002347">
    <property type="entry name" value="SDR_fam"/>
</dbReference>
<accession>A0ABR0SVG4</accession>
<sequence>MVTNILFNRESTCDEVASHFILITGVSPNSLGEAMSYALVKHHPESLIFLTRTINKAEEVIAAIQAKSPAIETRFHVIQVDLSLPQSIRHAAAEIQSITSKIDIMINNAGVMALPERTLAETGIEMQLATNFLGHFYLTKLLMPQLIAGEGRSRVVNVVSGAFMIQPFRFDDYNFDGDKGIPPEQRPDIETAEKLGLFGLEELGDKYVPFLAYAQSNTASMLFTRGLNEGLARREILAFSTAPGVVVTELQRHLPPDFRNPKGFYKTAGQGAASFLVAALDPNLESQPGAFINEAQLEETVPHVESLELARKIWQLAETWTEM</sequence>
<reference evidence="4 5" key="1">
    <citation type="submission" date="2024-01" db="EMBL/GenBank/DDBJ databases">
        <title>Complete genome of Cladobotryum mycophilum ATHUM6906.</title>
        <authorList>
            <person name="Christinaki A.C."/>
            <person name="Myridakis A.I."/>
            <person name="Kouvelis V.N."/>
        </authorList>
    </citation>
    <scope>NUCLEOTIDE SEQUENCE [LARGE SCALE GENOMIC DNA]</scope>
    <source>
        <strain evidence="4 5">ATHUM6906</strain>
    </source>
</reference>
<evidence type="ECO:0000313" key="4">
    <source>
        <dbReference type="EMBL" id="KAK5995750.1"/>
    </source>
</evidence>
<dbReference type="Proteomes" id="UP001338125">
    <property type="component" value="Unassembled WGS sequence"/>
</dbReference>
<evidence type="ECO:0000313" key="5">
    <source>
        <dbReference type="Proteomes" id="UP001338125"/>
    </source>
</evidence>
<dbReference type="PRINTS" id="PR00081">
    <property type="entry name" value="GDHRDH"/>
</dbReference>
<name>A0ABR0SVG4_9HYPO</name>
<gene>
    <name evidence="4" type="ORF">PT974_04168</name>
</gene>
<evidence type="ECO:0000256" key="3">
    <source>
        <dbReference type="RuleBase" id="RU000363"/>
    </source>
</evidence>
<protein>
    <submittedName>
        <fullName evidence="4">Oxidoreductase</fullName>
    </submittedName>
</protein>
<keyword evidence="5" id="KW-1185">Reference proteome</keyword>
<dbReference type="Gene3D" id="3.40.50.720">
    <property type="entry name" value="NAD(P)-binding Rossmann-like Domain"/>
    <property type="match status" value="1"/>
</dbReference>
<dbReference type="Pfam" id="PF00106">
    <property type="entry name" value="adh_short"/>
    <property type="match status" value="1"/>
</dbReference>